<proteinExistence type="predicted"/>
<dbReference type="InterPro" id="IPR043919">
    <property type="entry name" value="DUF5758"/>
</dbReference>
<dbReference type="EMBL" id="MK072247">
    <property type="protein sequence ID" value="AYV80748.1"/>
    <property type="molecule type" value="Genomic_DNA"/>
</dbReference>
<protein>
    <recommendedName>
        <fullName evidence="2">MORN repeat-containing protein</fullName>
    </recommendedName>
</protein>
<evidence type="ECO:0000313" key="1">
    <source>
        <dbReference type="EMBL" id="AYV80748.1"/>
    </source>
</evidence>
<dbReference type="Pfam" id="PF19062">
    <property type="entry name" value="DUF5758"/>
    <property type="match status" value="1"/>
</dbReference>
<reference evidence="1" key="1">
    <citation type="submission" date="2018-10" db="EMBL/GenBank/DDBJ databases">
        <title>Hidden diversity of soil giant viruses.</title>
        <authorList>
            <person name="Schulz F."/>
            <person name="Alteio L."/>
            <person name="Goudeau D."/>
            <person name="Ryan E.M."/>
            <person name="Malmstrom R.R."/>
            <person name="Blanchard J."/>
            <person name="Woyke T."/>
        </authorList>
    </citation>
    <scope>NUCLEOTIDE SEQUENCE</scope>
    <source>
        <strain evidence="1">HAV1</strain>
    </source>
</reference>
<dbReference type="SUPFAM" id="SSF82185">
    <property type="entry name" value="Histone H3 K4-specific methyltransferase SET7/9 N-terminal domain"/>
    <property type="match status" value="1"/>
</dbReference>
<dbReference type="Gene3D" id="2.20.110.10">
    <property type="entry name" value="Histone H3 K4-specific methyltransferase SET7/9 N-terminal domain"/>
    <property type="match status" value="1"/>
</dbReference>
<gene>
    <name evidence="1" type="ORF">Harvfovirus5_52</name>
</gene>
<name>A0A3G5A0N0_9VIRU</name>
<accession>A0A3G5A0N0</accession>
<evidence type="ECO:0008006" key="2">
    <source>
        <dbReference type="Google" id="ProtNLM"/>
    </source>
</evidence>
<sequence length="361" mass="41155">MSEPHGLCEKFDRNHRLVESCQYVLGQKHGLEKIYSSGVLQSQKEYRNGKLDGLTVLYPEGHENDRTEIIYVNGIVHGDVKRYEFGRLVELVEMNHGKKNGIRRLTTAAGYGFRGYEIMQTYKDDLLDGDFEKYGISNSRDERKVLLEKGSCKRGLRDGIYNLYNNEGVLVSSVLYREGKLSKVVLLKGVYGCNFTFQEGEIIVYKACVSEMKFVFVEIKVPADAGRVTVFSKWESIISSHGRIERGTVMRIEDQFGKLYDRAHSFVLRDDEKKKGEYSVLEYKLGEEIKALNYDDDPLKSDVGGIHVHLFPEECLLWEDTLYKILEPKPIVAAPIVPVVVAKEISPPVKPIRRRSGCLIS</sequence>
<organism evidence="1">
    <name type="scientific">Harvfovirus sp</name>
    <dbReference type="NCBI Taxonomy" id="2487768"/>
    <lineage>
        <taxon>Viruses</taxon>
        <taxon>Varidnaviria</taxon>
        <taxon>Bamfordvirae</taxon>
        <taxon>Nucleocytoviricota</taxon>
        <taxon>Megaviricetes</taxon>
        <taxon>Imitervirales</taxon>
        <taxon>Mimiviridae</taxon>
        <taxon>Klosneuvirinae</taxon>
    </lineage>
</organism>